<evidence type="ECO:0000256" key="5">
    <source>
        <dbReference type="ARBA" id="ARBA00022475"/>
    </source>
</evidence>
<comment type="similarity">
    <text evidence="2">Belongs to the protein kinase superfamily. Ser/Thr protein kinase family.</text>
</comment>
<dbReference type="Pfam" id="PF23598">
    <property type="entry name" value="LRR_14"/>
    <property type="match status" value="2"/>
</dbReference>
<dbReference type="InterPro" id="IPR003591">
    <property type="entry name" value="Leu-rich_rpt_typical-subtyp"/>
</dbReference>
<dbReference type="EC" id="2.7.11.1" evidence="4"/>
<evidence type="ECO:0000256" key="17">
    <source>
        <dbReference type="ARBA" id="ARBA00023136"/>
    </source>
</evidence>
<reference evidence="26 27" key="1">
    <citation type="journal article" date="2023" name="BMC Biotechnol.">
        <title>Vitis rotundifolia cv Carlos genome sequencing.</title>
        <authorList>
            <person name="Huff M."/>
            <person name="Hulse-Kemp A."/>
            <person name="Scheffler B."/>
            <person name="Youngblood R."/>
            <person name="Simpson S."/>
            <person name="Babiker E."/>
            <person name="Staton M."/>
        </authorList>
    </citation>
    <scope>NUCLEOTIDE SEQUENCE [LARGE SCALE GENOMIC DNA]</scope>
    <source>
        <tissue evidence="26">Leaf</tissue>
    </source>
</reference>
<evidence type="ECO:0000256" key="13">
    <source>
        <dbReference type="ARBA" id="ARBA00022741"/>
    </source>
</evidence>
<evidence type="ECO:0000256" key="21">
    <source>
        <dbReference type="ARBA" id="ARBA00048679"/>
    </source>
</evidence>
<dbReference type="InterPro" id="IPR017441">
    <property type="entry name" value="Protein_kinase_ATP_BS"/>
</dbReference>
<dbReference type="InterPro" id="IPR001611">
    <property type="entry name" value="Leu-rich_rpt"/>
</dbReference>
<evidence type="ECO:0000256" key="3">
    <source>
        <dbReference type="ARBA" id="ARBA00009592"/>
    </source>
</evidence>
<dbReference type="GO" id="GO:0005886">
    <property type="term" value="C:plasma membrane"/>
    <property type="evidence" value="ECO:0007669"/>
    <property type="project" value="UniProtKB-SubCell"/>
</dbReference>
<keyword evidence="5" id="KW-1003">Cell membrane</keyword>
<comment type="subcellular location">
    <subcellularLocation>
        <location evidence="1">Cell membrane</location>
        <topology evidence="1">Single-pass type I membrane protein</topology>
    </subcellularLocation>
</comment>
<dbReference type="SUPFAM" id="SSF52058">
    <property type="entry name" value="L domain-like"/>
    <property type="match status" value="2"/>
</dbReference>
<dbReference type="InterPro" id="IPR051809">
    <property type="entry name" value="Plant_receptor-like_S/T_kinase"/>
</dbReference>
<dbReference type="AlphaFoldDB" id="A0AA38Z7E5"/>
<evidence type="ECO:0000256" key="15">
    <source>
        <dbReference type="ARBA" id="ARBA00022840"/>
    </source>
</evidence>
<feature type="transmembrane region" description="Helical" evidence="23">
    <location>
        <begin position="651"/>
        <end position="674"/>
    </location>
</feature>
<protein>
    <recommendedName>
        <fullName evidence="4">non-specific serine/threonine protein kinase</fullName>
        <ecNumber evidence="4">2.7.11.1</ecNumber>
    </recommendedName>
</protein>
<dbReference type="Gene3D" id="1.10.510.10">
    <property type="entry name" value="Transferase(Phosphotransferase) domain 1"/>
    <property type="match status" value="1"/>
</dbReference>
<keyword evidence="9" id="KW-0808">Transferase</keyword>
<keyword evidence="16 23" id="KW-1133">Transmembrane helix</keyword>
<evidence type="ECO:0000256" key="6">
    <source>
        <dbReference type="ARBA" id="ARBA00022527"/>
    </source>
</evidence>
<dbReference type="FunFam" id="3.80.10.10:FF:000275">
    <property type="entry name" value="Leucine-rich repeat receptor-like protein kinase"/>
    <property type="match status" value="1"/>
</dbReference>
<evidence type="ECO:0000256" key="14">
    <source>
        <dbReference type="ARBA" id="ARBA00022777"/>
    </source>
</evidence>
<feature type="domain" description="Protein kinase" evidence="25">
    <location>
        <begin position="705"/>
        <end position="1017"/>
    </location>
</feature>
<keyword evidence="11 24" id="KW-0732">Signal</keyword>
<dbReference type="InterPro" id="IPR008271">
    <property type="entry name" value="Ser/Thr_kinase_AS"/>
</dbReference>
<keyword evidence="18" id="KW-0675">Receptor</keyword>
<feature type="chain" id="PRO_5041320161" description="non-specific serine/threonine protein kinase" evidence="24">
    <location>
        <begin position="24"/>
        <end position="1054"/>
    </location>
</feature>
<dbReference type="FunFam" id="1.10.510.10:FF:000358">
    <property type="entry name" value="Putative leucine-rich repeat receptor-like serine/threonine-protein kinase"/>
    <property type="match status" value="1"/>
</dbReference>
<dbReference type="FunFam" id="3.80.10.10:FF:000288">
    <property type="entry name" value="LRR receptor-like serine/threonine-protein kinase EFR"/>
    <property type="match status" value="1"/>
</dbReference>
<keyword evidence="15 22" id="KW-0067">ATP-binding</keyword>
<dbReference type="PROSITE" id="PS00108">
    <property type="entry name" value="PROTEIN_KINASE_ST"/>
    <property type="match status" value="1"/>
</dbReference>
<keyword evidence="8" id="KW-0433">Leucine-rich repeat</keyword>
<evidence type="ECO:0000256" key="24">
    <source>
        <dbReference type="SAM" id="SignalP"/>
    </source>
</evidence>
<dbReference type="Gene3D" id="3.30.200.20">
    <property type="entry name" value="Phosphorylase Kinase, domain 1"/>
    <property type="match status" value="1"/>
</dbReference>
<comment type="caution">
    <text evidence="26">The sequence shown here is derived from an EMBL/GenBank/DDBJ whole genome shotgun (WGS) entry which is preliminary data.</text>
</comment>
<dbReference type="SMART" id="SM00369">
    <property type="entry name" value="LRR_TYP"/>
    <property type="match status" value="9"/>
</dbReference>
<keyword evidence="7" id="KW-0597">Phosphoprotein</keyword>
<evidence type="ECO:0000256" key="12">
    <source>
        <dbReference type="ARBA" id="ARBA00022737"/>
    </source>
</evidence>
<accession>A0AA38Z7E5</accession>
<dbReference type="SUPFAM" id="SSF56112">
    <property type="entry name" value="Protein kinase-like (PK-like)"/>
    <property type="match status" value="1"/>
</dbReference>
<evidence type="ECO:0000256" key="22">
    <source>
        <dbReference type="PROSITE-ProRule" id="PRU10141"/>
    </source>
</evidence>
<keyword evidence="14" id="KW-0418">Kinase</keyword>
<dbReference type="PANTHER" id="PTHR27008:SF596">
    <property type="entry name" value="OS02G0215500 PROTEIN"/>
    <property type="match status" value="1"/>
</dbReference>
<dbReference type="PANTHER" id="PTHR27008">
    <property type="entry name" value="OS04G0122200 PROTEIN"/>
    <property type="match status" value="1"/>
</dbReference>
<evidence type="ECO:0000256" key="18">
    <source>
        <dbReference type="ARBA" id="ARBA00023170"/>
    </source>
</evidence>
<comment type="similarity">
    <text evidence="3">Belongs to the RLP family.</text>
</comment>
<evidence type="ECO:0000256" key="19">
    <source>
        <dbReference type="ARBA" id="ARBA00023180"/>
    </source>
</evidence>
<dbReference type="FunFam" id="3.80.10.10:FF:000383">
    <property type="entry name" value="Leucine-rich repeat receptor protein kinase EMS1"/>
    <property type="match status" value="1"/>
</dbReference>
<keyword evidence="6" id="KW-0723">Serine/threonine-protein kinase</keyword>
<keyword evidence="10 23" id="KW-0812">Transmembrane</keyword>
<dbReference type="FunFam" id="3.30.200.20:FF:000432">
    <property type="entry name" value="LRR receptor-like serine/threonine-protein kinase EFR"/>
    <property type="match status" value="1"/>
</dbReference>
<dbReference type="Pfam" id="PF08263">
    <property type="entry name" value="LRRNT_2"/>
    <property type="match status" value="1"/>
</dbReference>
<dbReference type="Gene3D" id="3.80.10.10">
    <property type="entry name" value="Ribonuclease Inhibitor"/>
    <property type="match status" value="4"/>
</dbReference>
<evidence type="ECO:0000256" key="9">
    <source>
        <dbReference type="ARBA" id="ARBA00022679"/>
    </source>
</evidence>
<evidence type="ECO:0000259" key="25">
    <source>
        <dbReference type="PROSITE" id="PS50011"/>
    </source>
</evidence>
<dbReference type="InterPro" id="IPR032675">
    <property type="entry name" value="LRR_dom_sf"/>
</dbReference>
<dbReference type="GO" id="GO:0005524">
    <property type="term" value="F:ATP binding"/>
    <property type="evidence" value="ECO:0007669"/>
    <property type="project" value="UniProtKB-UniRule"/>
</dbReference>
<evidence type="ECO:0000256" key="20">
    <source>
        <dbReference type="ARBA" id="ARBA00047899"/>
    </source>
</evidence>
<comment type="catalytic activity">
    <reaction evidence="21">
        <text>L-seryl-[protein] + ATP = O-phospho-L-seryl-[protein] + ADP + H(+)</text>
        <dbReference type="Rhea" id="RHEA:17989"/>
        <dbReference type="Rhea" id="RHEA-COMP:9863"/>
        <dbReference type="Rhea" id="RHEA-COMP:11604"/>
        <dbReference type="ChEBI" id="CHEBI:15378"/>
        <dbReference type="ChEBI" id="CHEBI:29999"/>
        <dbReference type="ChEBI" id="CHEBI:30616"/>
        <dbReference type="ChEBI" id="CHEBI:83421"/>
        <dbReference type="ChEBI" id="CHEBI:456216"/>
        <dbReference type="EC" id="2.7.11.1"/>
    </reaction>
</comment>
<evidence type="ECO:0000256" key="4">
    <source>
        <dbReference type="ARBA" id="ARBA00012513"/>
    </source>
</evidence>
<dbReference type="InterPro" id="IPR000719">
    <property type="entry name" value="Prot_kinase_dom"/>
</dbReference>
<dbReference type="GO" id="GO:0004674">
    <property type="term" value="F:protein serine/threonine kinase activity"/>
    <property type="evidence" value="ECO:0007669"/>
    <property type="project" value="UniProtKB-KW"/>
</dbReference>
<evidence type="ECO:0000256" key="1">
    <source>
        <dbReference type="ARBA" id="ARBA00004251"/>
    </source>
</evidence>
<evidence type="ECO:0000256" key="10">
    <source>
        <dbReference type="ARBA" id="ARBA00022692"/>
    </source>
</evidence>
<keyword evidence="19" id="KW-0325">Glycoprotein</keyword>
<dbReference type="SMART" id="SM00220">
    <property type="entry name" value="S_TKc"/>
    <property type="match status" value="1"/>
</dbReference>
<dbReference type="InterPro" id="IPR055414">
    <property type="entry name" value="LRR_R13L4/SHOC2-like"/>
</dbReference>
<evidence type="ECO:0000313" key="27">
    <source>
        <dbReference type="Proteomes" id="UP001168098"/>
    </source>
</evidence>
<dbReference type="PROSITE" id="PS00107">
    <property type="entry name" value="PROTEIN_KINASE_ATP"/>
    <property type="match status" value="1"/>
</dbReference>
<evidence type="ECO:0000256" key="8">
    <source>
        <dbReference type="ARBA" id="ARBA00022614"/>
    </source>
</evidence>
<feature type="signal peptide" evidence="24">
    <location>
        <begin position="1"/>
        <end position="23"/>
    </location>
</feature>
<evidence type="ECO:0000256" key="2">
    <source>
        <dbReference type="ARBA" id="ARBA00008684"/>
    </source>
</evidence>
<dbReference type="Pfam" id="PF00069">
    <property type="entry name" value="Pkinase"/>
    <property type="match status" value="1"/>
</dbReference>
<dbReference type="Proteomes" id="UP001168098">
    <property type="component" value="Unassembled WGS sequence"/>
</dbReference>
<keyword evidence="17 23" id="KW-0472">Membrane</keyword>
<organism evidence="26 27">
    <name type="scientific">Vitis rotundifolia</name>
    <name type="common">Muscadine grape</name>
    <dbReference type="NCBI Taxonomy" id="103349"/>
    <lineage>
        <taxon>Eukaryota</taxon>
        <taxon>Viridiplantae</taxon>
        <taxon>Streptophyta</taxon>
        <taxon>Embryophyta</taxon>
        <taxon>Tracheophyta</taxon>
        <taxon>Spermatophyta</taxon>
        <taxon>Magnoliopsida</taxon>
        <taxon>eudicotyledons</taxon>
        <taxon>Gunneridae</taxon>
        <taxon>Pentapetalae</taxon>
        <taxon>rosids</taxon>
        <taxon>Vitales</taxon>
        <taxon>Vitaceae</taxon>
        <taxon>Viteae</taxon>
        <taxon>Vitis</taxon>
    </lineage>
</organism>
<evidence type="ECO:0000256" key="11">
    <source>
        <dbReference type="ARBA" id="ARBA00022729"/>
    </source>
</evidence>
<evidence type="ECO:0000256" key="16">
    <source>
        <dbReference type="ARBA" id="ARBA00022989"/>
    </source>
</evidence>
<evidence type="ECO:0000256" key="7">
    <source>
        <dbReference type="ARBA" id="ARBA00022553"/>
    </source>
</evidence>
<keyword evidence="13 22" id="KW-0547">Nucleotide-binding</keyword>
<proteinExistence type="inferred from homology"/>
<keyword evidence="27" id="KW-1185">Reference proteome</keyword>
<dbReference type="EMBL" id="JARBHA010000013">
    <property type="protein sequence ID" value="KAJ9683796.1"/>
    <property type="molecule type" value="Genomic_DNA"/>
</dbReference>
<name>A0AA38Z7E5_VITRO</name>
<dbReference type="Pfam" id="PF00560">
    <property type="entry name" value="LRR_1"/>
    <property type="match status" value="4"/>
</dbReference>
<feature type="binding site" evidence="22">
    <location>
        <position position="734"/>
    </location>
    <ligand>
        <name>ATP</name>
        <dbReference type="ChEBI" id="CHEBI:30616"/>
    </ligand>
</feature>
<dbReference type="InterPro" id="IPR011009">
    <property type="entry name" value="Kinase-like_dom_sf"/>
</dbReference>
<comment type="catalytic activity">
    <reaction evidence="20">
        <text>L-threonyl-[protein] + ATP = O-phospho-L-threonyl-[protein] + ADP + H(+)</text>
        <dbReference type="Rhea" id="RHEA:46608"/>
        <dbReference type="Rhea" id="RHEA-COMP:11060"/>
        <dbReference type="Rhea" id="RHEA-COMP:11605"/>
        <dbReference type="ChEBI" id="CHEBI:15378"/>
        <dbReference type="ChEBI" id="CHEBI:30013"/>
        <dbReference type="ChEBI" id="CHEBI:30616"/>
        <dbReference type="ChEBI" id="CHEBI:61977"/>
        <dbReference type="ChEBI" id="CHEBI:456216"/>
        <dbReference type="EC" id="2.7.11.1"/>
    </reaction>
</comment>
<keyword evidence="12" id="KW-0677">Repeat</keyword>
<dbReference type="PROSITE" id="PS50011">
    <property type="entry name" value="PROTEIN_KINASE_DOM"/>
    <property type="match status" value="1"/>
</dbReference>
<evidence type="ECO:0000313" key="26">
    <source>
        <dbReference type="EMBL" id="KAJ9683796.1"/>
    </source>
</evidence>
<evidence type="ECO:0000256" key="23">
    <source>
        <dbReference type="SAM" id="Phobius"/>
    </source>
</evidence>
<dbReference type="InterPro" id="IPR013210">
    <property type="entry name" value="LRR_N_plant-typ"/>
</dbReference>
<gene>
    <name evidence="26" type="ORF">PVL29_016341</name>
</gene>
<sequence length="1054" mass="114375">MELSCKDFAGILAILFLFSVCRGLAAHAMGGNETDQLALLEFKAKITDDPLGVLKSWNKSIHFCQWRGVKCGRRHQRVTMLDLPSQKLVGSISPHVGNLSFLRVLQLEVNGFNHEIPPEIGHLRRLKMLSLSNNSLSGEIPANLSSCSNLMYIYVGWNRLVGKIPAELGSLSKLQYLFIHANSLSGGIPHSFGNLSSLERLSATQNNIVGTIPASLFQLTTLTHVALNANGLSGTIPPSLSNLSSLIFFDVSYNHLHGNLPSNLGITLPNLQQLGLSRNRFTGSIPVSLSNASNLEYFSCNNNSLTGKVPSLEKLQRLQFFSVTSNNLGNGEIEDLGFLSSLTNVSNLEVLALNVNNFGGVLPESIGNWSTKLATLILDGNRIGGSIPAGIGNLVSLERLEMWENQLSGSIPVDIGKLQNLRVLTLIENKLSGILPSSLGNLENLIQLVLGRNYFQGKIPSSLGKCQNLLFLDLSLNNLSGTIPPQVVSLSSLSISLDLSDNRLTGALPIEVGNLKNLGVLDVSNNMLSGGIPSSIGSCTSLEYLSMKGNFFQGSIPSSFSSLRGIRILDLSHNNLSGKIPEFLQDIPFQSVNLSYNDFEGILPTEGVFKNVSATSIMGNSKLCGGILEFQLPKCNLQEPKKRGLSLALKIIISTVSGLLTITCVLSFLIFLWLRKKKREPASSSSEKSLLKVSYQSLLRATDGFSSSNLIGVGSFGSVYKGILDHDGTAIAVKVLNLLRKGASKSFIAECEALRNIRHRNLVKVLTACSGVDYQGNDFKAVVYEFMVNGSLEQWLHPTPTTAEASAPPTKLNFLQRLNIAIDVACALDYLHHQCQTPIVHCDLKPSNVLLDTEMTGHVGDFGIAKFLPEAATTVPEIQSSSIGIRGTIGYAAPEYGMGSEVSTSGDVYSFGILLLEMFTGKRPTEDMFKDSLNIHSFVKTAVPERVAEIADPVLLQEGVEMDNTTSQRRMASSHDAQECLISIFGIGLACSAELPRERKNITDAAAELNSVRDILLGTGLHRRDNPQVQFTIFWKLHEKKGSDVPIFSDKLPW</sequence>